<proteinExistence type="predicted"/>
<accession>G0UQU4</accession>
<dbReference type="AlphaFoldDB" id="G0UQU4"/>
<protein>
    <submittedName>
        <fullName evidence="1">Uncharacterized protein</fullName>
    </submittedName>
</protein>
<evidence type="ECO:0000313" key="1">
    <source>
        <dbReference type="EMBL" id="CCC91755.1"/>
    </source>
</evidence>
<reference evidence="1" key="1">
    <citation type="journal article" date="2012" name="Proc. Natl. Acad. Sci. U.S.A.">
        <title>Antigenic diversity is generated by distinct evolutionary mechanisms in African trypanosome species.</title>
        <authorList>
            <person name="Jackson A.P."/>
            <person name="Berry A."/>
            <person name="Aslett M."/>
            <person name="Allison H.C."/>
            <person name="Burton P."/>
            <person name="Vavrova-Anderson J."/>
            <person name="Brown R."/>
            <person name="Browne H."/>
            <person name="Corton N."/>
            <person name="Hauser H."/>
            <person name="Gamble J."/>
            <person name="Gilderthorp R."/>
            <person name="Marcello L."/>
            <person name="McQuillan J."/>
            <person name="Otto T.D."/>
            <person name="Quail M.A."/>
            <person name="Sanders M.J."/>
            <person name="van Tonder A."/>
            <person name="Ginger M.L."/>
            <person name="Field M.C."/>
            <person name="Barry J.D."/>
            <person name="Hertz-Fowler C."/>
            <person name="Berriman M."/>
        </authorList>
    </citation>
    <scope>NUCLEOTIDE SEQUENCE</scope>
    <source>
        <strain evidence="1">IL3000</strain>
    </source>
</reference>
<dbReference type="CDD" id="cd23712">
    <property type="entry name" value="mL63"/>
    <property type="match status" value="1"/>
</dbReference>
<name>G0UQU4_TRYCI</name>
<gene>
    <name evidence="1" type="ORF">TCIL3000_7_5690</name>
</gene>
<dbReference type="EMBL" id="HE575320">
    <property type="protein sequence ID" value="CCC91755.1"/>
    <property type="molecule type" value="Genomic_DNA"/>
</dbReference>
<dbReference type="VEuPathDB" id="TriTrypDB:TcIL3000_7_5690"/>
<organism evidence="1">
    <name type="scientific">Trypanosoma congolense (strain IL3000)</name>
    <dbReference type="NCBI Taxonomy" id="1068625"/>
    <lineage>
        <taxon>Eukaryota</taxon>
        <taxon>Discoba</taxon>
        <taxon>Euglenozoa</taxon>
        <taxon>Kinetoplastea</taxon>
        <taxon>Metakinetoplastina</taxon>
        <taxon>Trypanosomatida</taxon>
        <taxon>Trypanosomatidae</taxon>
        <taxon>Trypanosoma</taxon>
        <taxon>Nannomonas</taxon>
    </lineage>
</organism>
<sequence>MLRHSVVPRRYRTAWRELLHPLPVYARKMEWLKRDAVEENEELLRRPYYTIKSYSLPPAVGRQESVYAHYHGNSGAGMRSSHSVDNIMRQPRHVKTPEQLQALRDRLRFTGATGPMPQPAAAAAQSYTDAYGARLRPRYPESWDTVPPHQPSRETL</sequence>